<dbReference type="GO" id="GO:0032259">
    <property type="term" value="P:methylation"/>
    <property type="evidence" value="ECO:0007669"/>
    <property type="project" value="UniProtKB-KW"/>
</dbReference>
<dbReference type="SUPFAM" id="SSF53335">
    <property type="entry name" value="S-adenosyl-L-methionine-dependent methyltransferases"/>
    <property type="match status" value="1"/>
</dbReference>
<organism evidence="5 6">
    <name type="scientific">Cherax quadricarinatus</name>
    <name type="common">Australian red claw crayfish</name>
    <dbReference type="NCBI Taxonomy" id="27406"/>
    <lineage>
        <taxon>Eukaryota</taxon>
        <taxon>Metazoa</taxon>
        <taxon>Ecdysozoa</taxon>
        <taxon>Arthropoda</taxon>
        <taxon>Crustacea</taxon>
        <taxon>Multicrustacea</taxon>
        <taxon>Malacostraca</taxon>
        <taxon>Eumalacostraca</taxon>
        <taxon>Eucarida</taxon>
        <taxon>Decapoda</taxon>
        <taxon>Pleocyemata</taxon>
        <taxon>Astacidea</taxon>
        <taxon>Parastacoidea</taxon>
        <taxon>Parastacidae</taxon>
        <taxon>Cherax</taxon>
    </lineage>
</organism>
<dbReference type="Pfam" id="PF08241">
    <property type="entry name" value="Methyltransf_11"/>
    <property type="match status" value="1"/>
</dbReference>
<gene>
    <name evidence="5" type="ORF">OTU49_017454</name>
</gene>
<evidence type="ECO:0000259" key="4">
    <source>
        <dbReference type="Pfam" id="PF08241"/>
    </source>
</evidence>
<comment type="caution">
    <text evidence="5">The sequence shown here is derived from an EMBL/GenBank/DDBJ whole genome shotgun (WGS) entry which is preliminary data.</text>
</comment>
<dbReference type="InterPro" id="IPR013216">
    <property type="entry name" value="Methyltransf_11"/>
</dbReference>
<evidence type="ECO:0000313" key="6">
    <source>
        <dbReference type="Proteomes" id="UP001445076"/>
    </source>
</evidence>
<protein>
    <recommendedName>
        <fullName evidence="4">Methyltransferase type 11 domain-containing protein</fullName>
    </recommendedName>
</protein>
<evidence type="ECO:0000256" key="1">
    <source>
        <dbReference type="ARBA" id="ARBA00008361"/>
    </source>
</evidence>
<comment type="similarity">
    <text evidence="1">Belongs to the methyltransferase superfamily.</text>
</comment>
<dbReference type="EMBL" id="JARKIK010000055">
    <property type="protein sequence ID" value="KAK8733150.1"/>
    <property type="molecule type" value="Genomic_DNA"/>
</dbReference>
<dbReference type="Gene3D" id="3.40.50.150">
    <property type="entry name" value="Vaccinia Virus protein VP39"/>
    <property type="match status" value="1"/>
</dbReference>
<feature type="non-terminal residue" evidence="5">
    <location>
        <position position="1"/>
    </location>
</feature>
<sequence>VEPLQLCVDVGCGSGQNTNMYTNYFQQVIGVDVSQEQVQLATKSCTHHNVIFKHGLAEHLPVEDESVELLTCCASVHWFNMETFYKEVERVLKPGGVFACYCYFGCDPIYNGKSYLSTYDELQGKQILY</sequence>
<dbReference type="GO" id="GO:0008757">
    <property type="term" value="F:S-adenosylmethionine-dependent methyltransferase activity"/>
    <property type="evidence" value="ECO:0007669"/>
    <property type="project" value="InterPro"/>
</dbReference>
<dbReference type="PANTHER" id="PTHR44942:SF4">
    <property type="entry name" value="METHYLTRANSFERASE TYPE 11 DOMAIN-CONTAINING PROTEIN"/>
    <property type="match status" value="1"/>
</dbReference>
<accession>A0AAW0X0F1</accession>
<evidence type="ECO:0000313" key="5">
    <source>
        <dbReference type="EMBL" id="KAK8733150.1"/>
    </source>
</evidence>
<evidence type="ECO:0000256" key="2">
    <source>
        <dbReference type="ARBA" id="ARBA00022603"/>
    </source>
</evidence>
<feature type="domain" description="Methyltransferase type 11" evidence="4">
    <location>
        <begin position="8"/>
        <end position="100"/>
    </location>
</feature>
<reference evidence="5 6" key="1">
    <citation type="journal article" date="2024" name="BMC Genomics">
        <title>Genome assembly of redclaw crayfish (Cherax quadricarinatus) provides insights into its immune adaptation and hypoxia tolerance.</title>
        <authorList>
            <person name="Liu Z."/>
            <person name="Zheng J."/>
            <person name="Li H."/>
            <person name="Fang K."/>
            <person name="Wang S."/>
            <person name="He J."/>
            <person name="Zhou D."/>
            <person name="Weng S."/>
            <person name="Chi M."/>
            <person name="Gu Z."/>
            <person name="He J."/>
            <person name="Li F."/>
            <person name="Wang M."/>
        </authorList>
    </citation>
    <scope>NUCLEOTIDE SEQUENCE [LARGE SCALE GENOMIC DNA]</scope>
    <source>
        <strain evidence="5">ZL_2023a</strain>
    </source>
</reference>
<name>A0AAW0X0F1_CHEQU</name>
<keyword evidence="3" id="KW-0808">Transferase</keyword>
<dbReference type="PANTHER" id="PTHR44942">
    <property type="entry name" value="METHYLTRANSF_11 DOMAIN-CONTAINING PROTEIN"/>
    <property type="match status" value="1"/>
</dbReference>
<dbReference type="Proteomes" id="UP001445076">
    <property type="component" value="Unassembled WGS sequence"/>
</dbReference>
<keyword evidence="2" id="KW-0489">Methyltransferase</keyword>
<dbReference type="InterPro" id="IPR029063">
    <property type="entry name" value="SAM-dependent_MTases_sf"/>
</dbReference>
<evidence type="ECO:0000256" key="3">
    <source>
        <dbReference type="ARBA" id="ARBA00022679"/>
    </source>
</evidence>
<dbReference type="InterPro" id="IPR051052">
    <property type="entry name" value="Diverse_substrate_MTase"/>
</dbReference>
<dbReference type="AlphaFoldDB" id="A0AAW0X0F1"/>
<proteinExistence type="inferred from homology"/>
<keyword evidence="6" id="KW-1185">Reference proteome</keyword>
<dbReference type="CDD" id="cd02440">
    <property type="entry name" value="AdoMet_MTases"/>
    <property type="match status" value="1"/>
</dbReference>